<keyword evidence="5 10" id="KW-0472">Membrane</keyword>
<keyword evidence="10" id="KW-0813">Transport</keyword>
<feature type="transmembrane region" description="Helical" evidence="10">
    <location>
        <begin position="56"/>
        <end position="74"/>
    </location>
</feature>
<feature type="transmembrane region" description="Helical" evidence="10">
    <location>
        <begin position="86"/>
        <end position="109"/>
    </location>
</feature>
<comment type="similarity">
    <text evidence="7 10">Belongs to the fluoride channel Fluc/FEX (TC 1.A.43) family.</text>
</comment>
<keyword evidence="10" id="KW-0406">Ion transport</keyword>
<dbReference type="Proteomes" id="UP000275473">
    <property type="component" value="Unassembled WGS sequence"/>
</dbReference>
<keyword evidence="3 10" id="KW-0812">Transmembrane</keyword>
<evidence type="ECO:0000256" key="7">
    <source>
        <dbReference type="ARBA" id="ARBA00035120"/>
    </source>
</evidence>
<protein>
    <recommendedName>
        <fullName evidence="10">Fluoride-specific ion channel FluC</fullName>
    </recommendedName>
</protein>
<evidence type="ECO:0000256" key="5">
    <source>
        <dbReference type="ARBA" id="ARBA00023136"/>
    </source>
</evidence>
<evidence type="ECO:0000313" key="12">
    <source>
        <dbReference type="Proteomes" id="UP000275473"/>
    </source>
</evidence>
<keyword evidence="4 10" id="KW-1133">Transmembrane helix</keyword>
<dbReference type="GO" id="GO:0005886">
    <property type="term" value="C:plasma membrane"/>
    <property type="evidence" value="ECO:0007669"/>
    <property type="project" value="UniProtKB-SubCell"/>
</dbReference>
<dbReference type="GO" id="GO:0062054">
    <property type="term" value="F:fluoride channel activity"/>
    <property type="evidence" value="ECO:0007669"/>
    <property type="project" value="UniProtKB-UniRule"/>
</dbReference>
<sequence length="117" mass="12588">MKRMLAVGAGGMAGTLLRAWIYAVIPSGWELWVVNLLGSFLIGVAAIRLHDKSAELRLFLSTGFLGSFTTFSAFSSDWFHLLENSVVSGIAFGILMTLCSVVAAACGVWTGRKGRME</sequence>
<evidence type="ECO:0000313" key="11">
    <source>
        <dbReference type="EMBL" id="RNF38531.1"/>
    </source>
</evidence>
<dbReference type="GO" id="GO:0046872">
    <property type="term" value="F:metal ion binding"/>
    <property type="evidence" value="ECO:0007669"/>
    <property type="project" value="UniProtKB-KW"/>
</dbReference>
<dbReference type="InterPro" id="IPR003691">
    <property type="entry name" value="FluC"/>
</dbReference>
<feature type="binding site" evidence="10">
    <location>
        <position position="66"/>
    </location>
    <ligand>
        <name>Na(+)</name>
        <dbReference type="ChEBI" id="CHEBI:29101"/>
        <note>structural</note>
    </ligand>
</feature>
<dbReference type="EMBL" id="RIAX01000012">
    <property type="protein sequence ID" value="RNF38531.1"/>
    <property type="molecule type" value="Genomic_DNA"/>
</dbReference>
<feature type="transmembrane region" description="Helical" evidence="10">
    <location>
        <begin position="29"/>
        <end position="49"/>
    </location>
</feature>
<name>A0A3M8P568_9BACL</name>
<evidence type="ECO:0000256" key="8">
    <source>
        <dbReference type="ARBA" id="ARBA00035585"/>
    </source>
</evidence>
<evidence type="ECO:0000256" key="3">
    <source>
        <dbReference type="ARBA" id="ARBA00022692"/>
    </source>
</evidence>
<dbReference type="OrthoDB" id="9799631at2"/>
<keyword evidence="10" id="KW-0479">Metal-binding</keyword>
<evidence type="ECO:0000256" key="9">
    <source>
        <dbReference type="ARBA" id="ARBA00049940"/>
    </source>
</evidence>
<evidence type="ECO:0000256" key="6">
    <source>
        <dbReference type="ARBA" id="ARBA00023303"/>
    </source>
</evidence>
<evidence type="ECO:0000256" key="1">
    <source>
        <dbReference type="ARBA" id="ARBA00004651"/>
    </source>
</evidence>
<accession>A0A3M8P568</accession>
<comment type="subcellular location">
    <subcellularLocation>
        <location evidence="1 10">Cell membrane</location>
        <topology evidence="1 10">Multi-pass membrane protein</topology>
    </subcellularLocation>
</comment>
<dbReference type="HAMAP" id="MF_00454">
    <property type="entry name" value="FluC"/>
    <property type="match status" value="1"/>
</dbReference>
<keyword evidence="12" id="KW-1185">Reference proteome</keyword>
<dbReference type="GO" id="GO:0140114">
    <property type="term" value="P:cellular detoxification of fluoride"/>
    <property type="evidence" value="ECO:0007669"/>
    <property type="project" value="UniProtKB-UniRule"/>
</dbReference>
<reference evidence="11 12" key="1">
    <citation type="journal article" date="2018" name="Int. J. Syst. Evol. Microbiol.">
        <title>Planococcus salinus sp. nov., a moderately halophilic bacterium isolated from a saline-alkali soil.</title>
        <authorList>
            <person name="Gan L."/>
        </authorList>
    </citation>
    <scope>NUCLEOTIDE SEQUENCE [LARGE SCALE GENOMIC DNA]</scope>
    <source>
        <strain evidence="11 12">LCB217</strain>
    </source>
</reference>
<evidence type="ECO:0000256" key="2">
    <source>
        <dbReference type="ARBA" id="ARBA00022475"/>
    </source>
</evidence>
<feature type="binding site" evidence="10">
    <location>
        <position position="69"/>
    </location>
    <ligand>
        <name>Na(+)</name>
        <dbReference type="ChEBI" id="CHEBI:29101"/>
        <note>structural</note>
    </ligand>
</feature>
<keyword evidence="6 10" id="KW-0407">Ion channel</keyword>
<keyword evidence="2 10" id="KW-1003">Cell membrane</keyword>
<proteinExistence type="inferred from homology"/>
<evidence type="ECO:0000256" key="10">
    <source>
        <dbReference type="HAMAP-Rule" id="MF_00454"/>
    </source>
</evidence>
<dbReference type="AlphaFoldDB" id="A0A3M8P568"/>
<keyword evidence="10" id="KW-0915">Sodium</keyword>
<organism evidence="11 12">
    <name type="scientific">Planococcus salinus</name>
    <dbReference type="NCBI Taxonomy" id="1848460"/>
    <lineage>
        <taxon>Bacteria</taxon>
        <taxon>Bacillati</taxon>
        <taxon>Bacillota</taxon>
        <taxon>Bacilli</taxon>
        <taxon>Bacillales</taxon>
        <taxon>Caryophanaceae</taxon>
        <taxon>Planococcus</taxon>
    </lineage>
</organism>
<dbReference type="Pfam" id="PF02537">
    <property type="entry name" value="CRCB"/>
    <property type="match status" value="1"/>
</dbReference>
<comment type="function">
    <text evidence="9 10">Fluoride-specific ion channel. Important for reducing fluoride concentration in the cell, thus reducing its toxicity.</text>
</comment>
<comment type="activity regulation">
    <text evidence="10">Na(+) is not transported, but it plays an essential structural role and its presence is essential for fluoride channel function.</text>
</comment>
<gene>
    <name evidence="10" type="primary">fluC</name>
    <name evidence="10" type="synonym">crcB</name>
    <name evidence="11" type="ORF">EEX84_13770</name>
</gene>
<comment type="caution">
    <text evidence="11">The sequence shown here is derived from an EMBL/GenBank/DDBJ whole genome shotgun (WGS) entry which is preliminary data.</text>
</comment>
<comment type="catalytic activity">
    <reaction evidence="8">
        <text>fluoride(in) = fluoride(out)</text>
        <dbReference type="Rhea" id="RHEA:76159"/>
        <dbReference type="ChEBI" id="CHEBI:17051"/>
    </reaction>
    <physiologicalReaction direction="left-to-right" evidence="8">
        <dbReference type="Rhea" id="RHEA:76160"/>
    </physiologicalReaction>
</comment>
<evidence type="ECO:0000256" key="4">
    <source>
        <dbReference type="ARBA" id="ARBA00022989"/>
    </source>
</evidence>